<evidence type="ECO:0000256" key="5">
    <source>
        <dbReference type="ARBA" id="ARBA00022692"/>
    </source>
</evidence>
<dbReference type="PANTHER" id="PTHR42985">
    <property type="entry name" value="SODIUM-COUPLED MONOCARBOXYLATE TRANSPORTER"/>
    <property type="match status" value="1"/>
</dbReference>
<proteinExistence type="inferred from homology"/>
<feature type="transmembrane region" description="Helical" evidence="13">
    <location>
        <begin position="171"/>
        <end position="193"/>
    </location>
</feature>
<feature type="compositionally biased region" description="Basic and acidic residues" evidence="12">
    <location>
        <begin position="1"/>
        <end position="21"/>
    </location>
</feature>
<feature type="transmembrane region" description="Helical" evidence="13">
    <location>
        <begin position="87"/>
        <end position="105"/>
    </location>
</feature>
<name>W5J8R4_ANODA</name>
<dbReference type="InterPro" id="IPR001734">
    <property type="entry name" value="Na/solute_symporter"/>
</dbReference>
<feature type="transmembrane region" description="Helical" evidence="13">
    <location>
        <begin position="492"/>
        <end position="514"/>
    </location>
</feature>
<dbReference type="NCBIfam" id="TIGR00813">
    <property type="entry name" value="sss"/>
    <property type="match status" value="1"/>
</dbReference>
<reference evidence="15" key="4">
    <citation type="submission" date="2015-06" db="UniProtKB">
        <authorList>
            <consortium name="EnsemblMetazoa"/>
        </authorList>
    </citation>
    <scope>IDENTIFICATION</scope>
</reference>
<dbReference type="CDD" id="cd11492">
    <property type="entry name" value="SLC5sbd_NIS-SMVT"/>
    <property type="match status" value="1"/>
</dbReference>
<feature type="transmembrane region" description="Helical" evidence="13">
    <location>
        <begin position="316"/>
        <end position="337"/>
    </location>
</feature>
<dbReference type="HOGENOM" id="CLU_018808_11_1_1"/>
<evidence type="ECO:0000256" key="8">
    <source>
        <dbReference type="ARBA" id="ARBA00023065"/>
    </source>
</evidence>
<evidence type="ECO:0000256" key="11">
    <source>
        <dbReference type="RuleBase" id="RU362091"/>
    </source>
</evidence>
<evidence type="ECO:0000256" key="13">
    <source>
        <dbReference type="SAM" id="Phobius"/>
    </source>
</evidence>
<dbReference type="VEuPathDB" id="VectorBase:ADAC009209"/>
<dbReference type="EnsemblMetazoa" id="ADAC009209-RA">
    <property type="protein sequence ID" value="ADAC009209-PA"/>
    <property type="gene ID" value="ADAC009209"/>
</dbReference>
<evidence type="ECO:0000313" key="16">
    <source>
        <dbReference type="Proteomes" id="UP000000673"/>
    </source>
</evidence>
<evidence type="ECO:0000256" key="2">
    <source>
        <dbReference type="ARBA" id="ARBA00006434"/>
    </source>
</evidence>
<feature type="transmembrane region" description="Helical" evidence="13">
    <location>
        <begin position="205"/>
        <end position="226"/>
    </location>
</feature>
<keyword evidence="3" id="KW-0813">Transport</keyword>
<reference evidence="14" key="3">
    <citation type="journal article" date="2013" name="Nucleic Acids Res.">
        <title>The genome of Anopheles darlingi, the main neotropical malaria vector.</title>
        <authorList>
            <person name="Marinotti O."/>
            <person name="Cerqueira G.C."/>
            <person name="de Almeida L.G."/>
            <person name="Ferro M.I."/>
            <person name="Loreto E.L."/>
            <person name="Zaha A."/>
            <person name="Teixeira S.M."/>
            <person name="Wespiser A.R."/>
            <person name="Almeida E Silva A."/>
            <person name="Schlindwein A.D."/>
            <person name="Pacheco A.C."/>
            <person name="Silva A.L."/>
            <person name="Graveley B.R."/>
            <person name="Walenz B.P."/>
            <person name="Lima Bde A."/>
            <person name="Ribeiro C.A."/>
            <person name="Nunes-Silva C.G."/>
            <person name="de Carvalho C.R."/>
            <person name="Soares C.M."/>
            <person name="de Menezes C.B."/>
            <person name="Matiolli C."/>
            <person name="Caffrey D."/>
            <person name="Araujo D.A."/>
            <person name="de Oliveira D.M."/>
            <person name="Golenbock D."/>
            <person name="Grisard E.C."/>
            <person name="Fantinatti-Garboggini F."/>
            <person name="de Carvalho F.M."/>
            <person name="Barcellos F.G."/>
            <person name="Prosdocimi F."/>
            <person name="May G."/>
            <person name="Azevedo Junior G.M."/>
            <person name="Guimaraes G.M."/>
            <person name="Goldman G.H."/>
            <person name="Padilha I.Q."/>
            <person name="Batista Jda S."/>
            <person name="Ferro J.A."/>
            <person name="Ribeiro J.M."/>
            <person name="Fietto J.L."/>
            <person name="Dabbas K.M."/>
            <person name="Cerdeira L."/>
            <person name="Agnez-Lima L.F."/>
            <person name="Brocchi M."/>
            <person name="de Carvalho M.O."/>
            <person name="Teixeira Mde M."/>
            <person name="Diniz Maia Mde M."/>
            <person name="Goldman M.H."/>
            <person name="Cruz Schneider M.P."/>
            <person name="Felipe M.S."/>
            <person name="Hungria M."/>
            <person name="Nicolas M.F."/>
            <person name="Pereira M."/>
            <person name="Montes M.A."/>
            <person name="Cantao M.E."/>
            <person name="Vincentz M."/>
            <person name="Rafael M.S."/>
            <person name="Silverman N."/>
            <person name="Stoco P.H."/>
            <person name="Souza R.C."/>
            <person name="Vicentini R."/>
            <person name="Gazzinelli R.T."/>
            <person name="Neves Rde O."/>
            <person name="Silva R."/>
            <person name="Astolfi-Filho S."/>
            <person name="Maciel T.E."/>
            <person name="Urmenyi T.P."/>
            <person name="Tadei W.P."/>
            <person name="Camargo E.P."/>
            <person name="de Vasconcelos A.T."/>
        </authorList>
    </citation>
    <scope>NUCLEOTIDE SEQUENCE</scope>
</reference>
<keyword evidence="16" id="KW-1185">Reference proteome</keyword>
<comment type="subcellular location">
    <subcellularLocation>
        <location evidence="1">Cell membrane</location>
        <topology evidence="1">Multi-pass membrane protein</topology>
    </subcellularLocation>
</comment>
<evidence type="ECO:0000256" key="3">
    <source>
        <dbReference type="ARBA" id="ARBA00022448"/>
    </source>
</evidence>
<dbReference type="GO" id="GO:0006814">
    <property type="term" value="P:sodium ion transport"/>
    <property type="evidence" value="ECO:0007669"/>
    <property type="project" value="UniProtKB-KW"/>
</dbReference>
<feature type="transmembrane region" description="Helical" evidence="13">
    <location>
        <begin position="358"/>
        <end position="383"/>
    </location>
</feature>
<reference evidence="14" key="2">
    <citation type="submission" date="2010-05" db="EMBL/GenBank/DDBJ databases">
        <authorList>
            <person name="Almeida L.G."/>
            <person name="Nicolas M.F."/>
            <person name="Souza R.C."/>
            <person name="Vasconcelos A.T.R."/>
        </authorList>
    </citation>
    <scope>NUCLEOTIDE SEQUENCE</scope>
</reference>
<keyword evidence="4" id="KW-1003">Cell membrane</keyword>
<dbReference type="OMA" id="SAMWESL"/>
<dbReference type="eggNOG" id="KOG2349">
    <property type="taxonomic scope" value="Eukaryota"/>
</dbReference>
<dbReference type="STRING" id="43151.W5J8R4"/>
<feature type="region of interest" description="Disordered" evidence="12">
    <location>
        <begin position="1"/>
        <end position="37"/>
    </location>
</feature>
<comment type="similarity">
    <text evidence="2 11">Belongs to the sodium:solute symporter (SSF) (TC 2.A.21) family.</text>
</comment>
<dbReference type="GO" id="GO:0015293">
    <property type="term" value="F:symporter activity"/>
    <property type="evidence" value="ECO:0007669"/>
    <property type="project" value="TreeGrafter"/>
</dbReference>
<dbReference type="InterPro" id="IPR038377">
    <property type="entry name" value="Na/Glc_symporter_sf"/>
</dbReference>
<dbReference type="InterPro" id="IPR051163">
    <property type="entry name" value="Sodium:Solute_Symporter_SSF"/>
</dbReference>
<feature type="transmembrane region" description="Helical" evidence="13">
    <location>
        <begin position="272"/>
        <end position="296"/>
    </location>
</feature>
<dbReference type="EMBL" id="ADMH02002100">
    <property type="protein sequence ID" value="ETN59189.1"/>
    <property type="molecule type" value="Genomic_DNA"/>
</dbReference>
<keyword evidence="7" id="KW-0915">Sodium</keyword>
<keyword evidence="10" id="KW-0739">Sodium transport</keyword>
<dbReference type="Gene3D" id="1.20.1730.10">
    <property type="entry name" value="Sodium/glucose cotransporter"/>
    <property type="match status" value="1"/>
</dbReference>
<accession>W5J8R4</accession>
<evidence type="ECO:0000256" key="1">
    <source>
        <dbReference type="ARBA" id="ARBA00004651"/>
    </source>
</evidence>
<evidence type="ECO:0000256" key="10">
    <source>
        <dbReference type="ARBA" id="ARBA00023201"/>
    </source>
</evidence>
<feature type="transmembrane region" description="Helical" evidence="13">
    <location>
        <begin position="238"/>
        <end position="260"/>
    </location>
</feature>
<feature type="transmembrane region" description="Helical" evidence="13">
    <location>
        <begin position="126"/>
        <end position="151"/>
    </location>
</feature>
<reference evidence="14 16" key="1">
    <citation type="journal article" date="2010" name="BMC Genomics">
        <title>Combination of measures distinguishes pre-miRNAs from other stem-loops in the genome of the newly sequenced Anopheles darlingi.</title>
        <authorList>
            <person name="Mendes N.D."/>
            <person name="Freitas A.T."/>
            <person name="Vasconcelos A.T."/>
            <person name="Sagot M.F."/>
        </authorList>
    </citation>
    <scope>NUCLEOTIDE SEQUENCE</scope>
</reference>
<evidence type="ECO:0000313" key="15">
    <source>
        <dbReference type="EnsemblMetazoa" id="ADAC009209-PA"/>
    </source>
</evidence>
<evidence type="ECO:0000256" key="9">
    <source>
        <dbReference type="ARBA" id="ARBA00023136"/>
    </source>
</evidence>
<evidence type="ECO:0000256" key="4">
    <source>
        <dbReference type="ARBA" id="ARBA00022475"/>
    </source>
</evidence>
<dbReference type="AlphaFoldDB" id="W5J8R4"/>
<evidence type="ECO:0000313" key="14">
    <source>
        <dbReference type="EMBL" id="ETN59189.1"/>
    </source>
</evidence>
<dbReference type="VEuPathDB" id="VectorBase:ADAR2_010209"/>
<keyword evidence="9 13" id="KW-0472">Membrane</keyword>
<dbReference type="Pfam" id="PF00474">
    <property type="entry name" value="SSF"/>
    <property type="match status" value="1"/>
</dbReference>
<organism evidence="14">
    <name type="scientific">Anopheles darlingi</name>
    <name type="common">Mosquito</name>
    <dbReference type="NCBI Taxonomy" id="43151"/>
    <lineage>
        <taxon>Eukaryota</taxon>
        <taxon>Metazoa</taxon>
        <taxon>Ecdysozoa</taxon>
        <taxon>Arthropoda</taxon>
        <taxon>Hexapoda</taxon>
        <taxon>Insecta</taxon>
        <taxon>Pterygota</taxon>
        <taxon>Neoptera</taxon>
        <taxon>Endopterygota</taxon>
        <taxon>Diptera</taxon>
        <taxon>Nematocera</taxon>
        <taxon>Culicoidea</taxon>
        <taxon>Culicidae</taxon>
        <taxon>Anophelinae</taxon>
        <taxon>Anopheles</taxon>
    </lineage>
</organism>
<sequence length="671" mass="74160">MKINKRESESRLSSFRQEHNPFHHRTEKSPNIPKSPITDTMWGQNGTFFRFCNLYFRGQQQTTVVSDATANTDDAAAAASAAAANNAWNYVVFVAFVVISALIPIRKRLCRRSTNSKSKQDYVFGAGHISTLAMMLSIARGTLGVISVLGYPSEFFYRGSAMWESLYGVVSAYPIVCFVFIPVYFDLGITSVYQYLELRFNSRLVRCLASGTYILRTLLSLGVTIYTPTVALNTIIGVPYWASLLCITVISIFFNALGGLKAAVAADVIQSLSMTAMLVAILIYCSITVGGVDRIWTISSDNDRFAFFNFAADLHLRVTTTSAWLGELFNSLSLLGCQQNFVQRYLSMPTMSQIRRTLLLNIPVVIVLFSLPWLVGMAIYAIYWHCDPLKATVIEKMDQILPYFIVDRFERVPGVWGIFVGTLFNGALTLNISNINSLATVTWEDFLSLIPGWKAKSERHQLTVIKLVGTVYAVLIMGIGFVVGLLSGVIESSMLIISATSGPLLGVFVLAMFVPFANWKGAAMGMIASHLSILWIVIGRLIEANVSDALLDTSIEGCYADLVLTQKNVSSSGLLLTLEEGVNVVDASDLLTRIYSITYMYYGVFGTALTVLSGMVFSLATWSSHDEYNMKMLHPAVRWLYRRSPFNGKHFGSFEVSSGKGVSAKEIVPKH</sequence>
<dbReference type="PANTHER" id="PTHR42985:SF2">
    <property type="entry name" value="SODIUM-DEPENDENT MULTIVITAMIN TRANSPORTER"/>
    <property type="match status" value="1"/>
</dbReference>
<feature type="transmembrane region" description="Helical" evidence="13">
    <location>
        <begin position="464"/>
        <end position="486"/>
    </location>
</feature>
<dbReference type="Proteomes" id="UP000000673">
    <property type="component" value="Unassembled WGS sequence"/>
</dbReference>
<keyword evidence="6 13" id="KW-1133">Transmembrane helix</keyword>
<evidence type="ECO:0000256" key="6">
    <source>
        <dbReference type="ARBA" id="ARBA00022989"/>
    </source>
</evidence>
<dbReference type="GO" id="GO:0005886">
    <property type="term" value="C:plasma membrane"/>
    <property type="evidence" value="ECO:0007669"/>
    <property type="project" value="UniProtKB-SubCell"/>
</dbReference>
<protein>
    <submittedName>
        <fullName evidence="14">Sodium/solute symporter</fullName>
    </submittedName>
</protein>
<keyword evidence="5 13" id="KW-0812">Transmembrane</keyword>
<evidence type="ECO:0000256" key="7">
    <source>
        <dbReference type="ARBA" id="ARBA00023053"/>
    </source>
</evidence>
<keyword evidence="8" id="KW-0406">Ion transport</keyword>
<dbReference type="PROSITE" id="PS50283">
    <property type="entry name" value="NA_SOLUT_SYMP_3"/>
    <property type="match status" value="1"/>
</dbReference>
<evidence type="ECO:0000256" key="12">
    <source>
        <dbReference type="SAM" id="MobiDB-lite"/>
    </source>
</evidence>
<feature type="transmembrane region" description="Helical" evidence="13">
    <location>
        <begin position="599"/>
        <end position="622"/>
    </location>
</feature>
<feature type="transmembrane region" description="Helical" evidence="13">
    <location>
        <begin position="414"/>
        <end position="432"/>
    </location>
</feature>
<gene>
    <name evidence="14" type="ORF">AND_009209</name>
</gene>